<evidence type="ECO:0000256" key="2">
    <source>
        <dbReference type="ARBA" id="ARBA00012438"/>
    </source>
</evidence>
<dbReference type="PROSITE" id="PS50109">
    <property type="entry name" value="HIS_KIN"/>
    <property type="match status" value="1"/>
</dbReference>
<dbReference type="InterPro" id="IPR036890">
    <property type="entry name" value="HATPase_C_sf"/>
</dbReference>
<protein>
    <recommendedName>
        <fullName evidence="2">histidine kinase</fullName>
        <ecNumber evidence="2">2.7.13.3</ecNumber>
    </recommendedName>
</protein>
<evidence type="ECO:0000256" key="1">
    <source>
        <dbReference type="ARBA" id="ARBA00000085"/>
    </source>
</evidence>
<dbReference type="KEGG" id="ter:Tery_4155"/>
<dbReference type="InterPro" id="IPR011006">
    <property type="entry name" value="CheY-like_superfamily"/>
</dbReference>
<dbReference type="SUPFAM" id="SSF52172">
    <property type="entry name" value="CheY-like"/>
    <property type="match status" value="1"/>
</dbReference>
<dbReference type="PRINTS" id="PR00344">
    <property type="entry name" value="BCTRLSENSOR"/>
</dbReference>
<reference evidence="10" key="1">
    <citation type="submission" date="2006-06" db="EMBL/GenBank/DDBJ databases">
        <title>Complete sequence of Trichodesmium erythraeum IMS101.</title>
        <authorList>
            <consortium name="US DOE Joint Genome Institute"/>
            <person name="Copeland A."/>
            <person name="Lucas S."/>
            <person name="Lapidus A."/>
            <person name="Barry K."/>
            <person name="Detter J.C."/>
            <person name="Glavina del Rio T."/>
            <person name="Hammon N."/>
            <person name="Israni S."/>
            <person name="Dalin E."/>
            <person name="Tice H."/>
            <person name="Pitluck S."/>
            <person name="Kiss H."/>
            <person name="Munk A.C."/>
            <person name="Brettin T."/>
            <person name="Bruce D."/>
            <person name="Han C."/>
            <person name="Tapia R."/>
            <person name="Gilna P."/>
            <person name="Schmutz J."/>
            <person name="Larimer F."/>
            <person name="Land M."/>
            <person name="Hauser L."/>
            <person name="Kyrpides N."/>
            <person name="Kim E."/>
            <person name="Richardson P."/>
        </authorList>
    </citation>
    <scope>NUCLEOTIDE SEQUENCE [LARGE SCALE GENOMIC DNA]</scope>
    <source>
        <strain evidence="10">IMS101</strain>
    </source>
</reference>
<dbReference type="CDD" id="cd19920">
    <property type="entry name" value="REC_PA4781-like"/>
    <property type="match status" value="1"/>
</dbReference>
<organism evidence="10">
    <name type="scientific">Trichodesmium erythraeum (strain IMS101)</name>
    <dbReference type="NCBI Taxonomy" id="203124"/>
    <lineage>
        <taxon>Bacteria</taxon>
        <taxon>Bacillati</taxon>
        <taxon>Cyanobacteriota</taxon>
        <taxon>Cyanophyceae</taxon>
        <taxon>Oscillatoriophycideae</taxon>
        <taxon>Oscillatoriales</taxon>
        <taxon>Microcoleaceae</taxon>
        <taxon>Trichodesmium</taxon>
    </lineage>
</organism>
<keyword evidence="4 10" id="KW-0418">Kinase</keyword>
<evidence type="ECO:0000313" key="10">
    <source>
        <dbReference type="EMBL" id="ABG53162.1"/>
    </source>
</evidence>
<dbReference type="Gene3D" id="3.40.50.2300">
    <property type="match status" value="1"/>
</dbReference>
<accession>Q10X62</accession>
<dbReference type="InterPro" id="IPR005467">
    <property type="entry name" value="His_kinase_dom"/>
</dbReference>
<dbReference type="Gene3D" id="6.10.250.690">
    <property type="match status" value="1"/>
</dbReference>
<comment type="catalytic activity">
    <reaction evidence="1">
        <text>ATP + protein L-histidine = ADP + protein N-phospho-L-histidine.</text>
        <dbReference type="EC" id="2.7.13.3"/>
    </reaction>
</comment>
<dbReference type="InterPro" id="IPR036097">
    <property type="entry name" value="HisK_dim/P_sf"/>
</dbReference>
<proteinExistence type="predicted"/>
<evidence type="ECO:0000256" key="4">
    <source>
        <dbReference type="ARBA" id="ARBA00022777"/>
    </source>
</evidence>
<name>Q10X62_TRIEI</name>
<evidence type="ECO:0000256" key="7">
    <source>
        <dbReference type="SAM" id="Coils"/>
    </source>
</evidence>
<feature type="domain" description="Histidine kinase" evidence="8">
    <location>
        <begin position="171"/>
        <end position="431"/>
    </location>
</feature>
<dbReference type="SUPFAM" id="SSF47384">
    <property type="entry name" value="Homodimeric domain of signal transducing histidine kinase"/>
    <property type="match status" value="1"/>
</dbReference>
<dbReference type="SUPFAM" id="SSF55874">
    <property type="entry name" value="ATPase domain of HSP90 chaperone/DNA topoisomerase II/histidine kinase"/>
    <property type="match status" value="1"/>
</dbReference>
<dbReference type="InterPro" id="IPR003594">
    <property type="entry name" value="HATPase_dom"/>
</dbReference>
<feature type="modified residue" description="4-aspartylphosphate" evidence="6">
    <location>
        <position position="55"/>
    </location>
</feature>
<dbReference type="CDD" id="cd00082">
    <property type="entry name" value="HisKA"/>
    <property type="match status" value="1"/>
</dbReference>
<dbReference type="Pfam" id="PF02518">
    <property type="entry name" value="HATPase_c"/>
    <property type="match status" value="1"/>
</dbReference>
<dbReference type="PROSITE" id="PS50110">
    <property type="entry name" value="RESPONSE_REGULATORY"/>
    <property type="match status" value="1"/>
</dbReference>
<dbReference type="EMBL" id="CP000393">
    <property type="protein sequence ID" value="ABG53162.1"/>
    <property type="molecule type" value="Genomic_DNA"/>
</dbReference>
<dbReference type="Gene3D" id="1.10.287.130">
    <property type="match status" value="1"/>
</dbReference>
<evidence type="ECO:0000259" key="8">
    <source>
        <dbReference type="PROSITE" id="PS50109"/>
    </source>
</evidence>
<dbReference type="Pfam" id="PF00072">
    <property type="entry name" value="Response_reg"/>
    <property type="match status" value="1"/>
</dbReference>
<dbReference type="InterPro" id="IPR004358">
    <property type="entry name" value="Sig_transdc_His_kin-like_C"/>
</dbReference>
<dbReference type="SMART" id="SM00388">
    <property type="entry name" value="HisKA"/>
    <property type="match status" value="1"/>
</dbReference>
<dbReference type="GO" id="GO:0000155">
    <property type="term" value="F:phosphorelay sensor kinase activity"/>
    <property type="evidence" value="ECO:0007669"/>
    <property type="project" value="InterPro"/>
</dbReference>
<evidence type="ECO:0000256" key="5">
    <source>
        <dbReference type="ARBA" id="ARBA00023012"/>
    </source>
</evidence>
<dbReference type="InterPro" id="IPR001789">
    <property type="entry name" value="Sig_transdc_resp-reg_receiver"/>
</dbReference>
<dbReference type="Gene3D" id="3.30.565.10">
    <property type="entry name" value="Histidine kinase-like ATPase, C-terminal domain"/>
    <property type="match status" value="1"/>
</dbReference>
<dbReference type="PANTHER" id="PTHR43065:SF50">
    <property type="entry name" value="HISTIDINE KINASE"/>
    <property type="match status" value="1"/>
</dbReference>
<dbReference type="InterPro" id="IPR003661">
    <property type="entry name" value="HisK_dim/P_dom"/>
</dbReference>
<evidence type="ECO:0000256" key="6">
    <source>
        <dbReference type="PROSITE-ProRule" id="PRU00169"/>
    </source>
</evidence>
<feature type="domain" description="Response regulatory" evidence="9">
    <location>
        <begin position="6"/>
        <end position="122"/>
    </location>
</feature>
<sequence length="440" mass="49491">MDHSDLILVVDDTPANLAVLSEALSDADFEVAIATDGELAITQAKLSLPSLILLDVMMPGIDGFETCRRFKACNITKNIPIIFMTALSDCIDKVKGLSLGAVDYVTKPFQEAELIARVKTQLKLYHLTENLEQKVAERTVELEQALEQVKESQSQLIQSEKMAALGRLVAGVAHEINNPLNFIYANLNYMEEYTTIFLDFLKLYEKNYPNPIDEIKTQAEDINLEFIRSDVLQTLASMKIGAERIREIVLSLRNFSRTDKAEFKPVDIHEGIESTLRILQHRFKVQPQGIEIQIIREYEKLPLVECSYGQINQVFMNILVNAIDSLEEANTNLAYEQTQDRPSSNQIIISTSVIDPELVQITITDNGCGIPENIKKYIFDPFFTTKPIGKGTGMGLSISYQIITEKHQGQLKCFSKAGQGTKFLIQIPIHQPTILKHKKG</sequence>
<dbReference type="eggNOG" id="COG4191">
    <property type="taxonomic scope" value="Bacteria"/>
</dbReference>
<dbReference type="STRING" id="203124.Tery_4155"/>
<feature type="coiled-coil region" evidence="7">
    <location>
        <begin position="128"/>
        <end position="162"/>
    </location>
</feature>
<dbReference type="HOGENOM" id="CLU_000445_114_72_3"/>
<keyword evidence="3 6" id="KW-0597">Phosphoprotein</keyword>
<gene>
    <name evidence="10" type="ordered locus">Tery_4155</name>
</gene>
<dbReference type="SMART" id="SM00387">
    <property type="entry name" value="HATPase_c"/>
    <property type="match status" value="1"/>
</dbReference>
<evidence type="ECO:0000259" key="9">
    <source>
        <dbReference type="PROSITE" id="PS50110"/>
    </source>
</evidence>
<keyword evidence="7" id="KW-0175">Coiled coil</keyword>
<dbReference type="OrthoDB" id="569699at2"/>
<dbReference type="EC" id="2.7.13.3" evidence="2"/>
<dbReference type="AlphaFoldDB" id="Q10X62"/>
<keyword evidence="5" id="KW-0902">Two-component regulatory system</keyword>
<keyword evidence="10" id="KW-0808">Transferase</keyword>
<dbReference type="eggNOG" id="COG0745">
    <property type="taxonomic scope" value="Bacteria"/>
</dbReference>
<dbReference type="SMART" id="SM00448">
    <property type="entry name" value="REC"/>
    <property type="match status" value="1"/>
</dbReference>
<dbReference type="PANTHER" id="PTHR43065">
    <property type="entry name" value="SENSOR HISTIDINE KINASE"/>
    <property type="match status" value="1"/>
</dbReference>
<evidence type="ECO:0000256" key="3">
    <source>
        <dbReference type="ARBA" id="ARBA00022553"/>
    </source>
</evidence>